<evidence type="ECO:0000313" key="7">
    <source>
        <dbReference type="Proteomes" id="UP001642540"/>
    </source>
</evidence>
<feature type="domain" description="Death" evidence="5">
    <location>
        <begin position="217"/>
        <end position="287"/>
    </location>
</feature>
<name>A0ABP1RDP9_9HEXA</name>
<reference evidence="6 7" key="1">
    <citation type="submission" date="2024-08" db="EMBL/GenBank/DDBJ databases">
        <authorList>
            <person name="Cucini C."/>
            <person name="Frati F."/>
        </authorList>
    </citation>
    <scope>NUCLEOTIDE SEQUENCE [LARGE SCALE GENOMIC DNA]</scope>
</reference>
<evidence type="ECO:0000256" key="4">
    <source>
        <dbReference type="SAM" id="MobiDB-lite"/>
    </source>
</evidence>
<proteinExistence type="predicted"/>
<dbReference type="SMART" id="SM00248">
    <property type="entry name" value="ANK"/>
    <property type="match status" value="7"/>
</dbReference>
<dbReference type="Proteomes" id="UP001642540">
    <property type="component" value="Unassembled WGS sequence"/>
</dbReference>
<evidence type="ECO:0000313" key="6">
    <source>
        <dbReference type="EMBL" id="CAL8124506.1"/>
    </source>
</evidence>
<evidence type="ECO:0000259" key="5">
    <source>
        <dbReference type="PROSITE" id="PS50017"/>
    </source>
</evidence>
<feature type="repeat" description="ANK" evidence="3">
    <location>
        <begin position="882"/>
        <end position="917"/>
    </location>
</feature>
<evidence type="ECO:0000256" key="1">
    <source>
        <dbReference type="ARBA" id="ARBA00022737"/>
    </source>
</evidence>
<dbReference type="PANTHER" id="PTHR24198">
    <property type="entry name" value="ANKYRIN REPEAT AND PROTEIN KINASE DOMAIN-CONTAINING PROTEIN"/>
    <property type="match status" value="1"/>
</dbReference>
<feature type="region of interest" description="Disordered" evidence="4">
    <location>
        <begin position="163"/>
        <end position="185"/>
    </location>
</feature>
<comment type="caution">
    <text evidence="6">The sequence shown here is derived from an EMBL/GenBank/DDBJ whole genome shotgun (WGS) entry which is preliminary data.</text>
</comment>
<evidence type="ECO:0000256" key="3">
    <source>
        <dbReference type="PROSITE-ProRule" id="PRU00023"/>
    </source>
</evidence>
<dbReference type="SUPFAM" id="SSF47986">
    <property type="entry name" value="DEATH domain"/>
    <property type="match status" value="1"/>
</dbReference>
<dbReference type="PROSITE" id="PS50088">
    <property type="entry name" value="ANK_REPEAT"/>
    <property type="match status" value="5"/>
</dbReference>
<dbReference type="InterPro" id="IPR002110">
    <property type="entry name" value="Ankyrin_rpt"/>
</dbReference>
<dbReference type="Pfam" id="PF12796">
    <property type="entry name" value="Ank_2"/>
    <property type="match status" value="2"/>
</dbReference>
<dbReference type="PROSITE" id="PS50297">
    <property type="entry name" value="ANK_REP_REGION"/>
    <property type="match status" value="3"/>
</dbReference>
<dbReference type="PROSITE" id="PS50017">
    <property type="entry name" value="DEATH_DOMAIN"/>
    <property type="match status" value="2"/>
</dbReference>
<evidence type="ECO:0000256" key="2">
    <source>
        <dbReference type="ARBA" id="ARBA00023043"/>
    </source>
</evidence>
<dbReference type="CDD" id="cd01670">
    <property type="entry name" value="Death"/>
    <property type="match status" value="2"/>
</dbReference>
<keyword evidence="1" id="KW-0677">Repeat</keyword>
<dbReference type="EMBL" id="CAXLJM020000068">
    <property type="protein sequence ID" value="CAL8124506.1"/>
    <property type="molecule type" value="Genomic_DNA"/>
</dbReference>
<keyword evidence="7" id="KW-1185">Reference proteome</keyword>
<feature type="compositionally biased region" description="Polar residues" evidence="4">
    <location>
        <begin position="166"/>
        <end position="179"/>
    </location>
</feature>
<feature type="region of interest" description="Disordered" evidence="4">
    <location>
        <begin position="1"/>
        <end position="22"/>
    </location>
</feature>
<keyword evidence="2 3" id="KW-0040">ANK repeat</keyword>
<dbReference type="Gene3D" id="1.10.533.10">
    <property type="entry name" value="Death Domain, Fas"/>
    <property type="match status" value="2"/>
</dbReference>
<feature type="domain" description="Death" evidence="5">
    <location>
        <begin position="55"/>
        <end position="124"/>
    </location>
</feature>
<dbReference type="InterPro" id="IPR011029">
    <property type="entry name" value="DEATH-like_dom_sf"/>
</dbReference>
<dbReference type="Gene3D" id="1.25.40.20">
    <property type="entry name" value="Ankyrin repeat-containing domain"/>
    <property type="match status" value="2"/>
</dbReference>
<dbReference type="SUPFAM" id="SSF48403">
    <property type="entry name" value="Ankyrin repeat"/>
    <property type="match status" value="2"/>
</dbReference>
<accession>A0ABP1RDP9</accession>
<dbReference type="PRINTS" id="PR01415">
    <property type="entry name" value="ANKYRIN"/>
</dbReference>
<dbReference type="InterPro" id="IPR036770">
    <property type="entry name" value="Ankyrin_rpt-contain_sf"/>
</dbReference>
<feature type="repeat" description="ANK" evidence="3">
    <location>
        <begin position="412"/>
        <end position="447"/>
    </location>
</feature>
<organism evidence="6 7">
    <name type="scientific">Orchesella dallaii</name>
    <dbReference type="NCBI Taxonomy" id="48710"/>
    <lineage>
        <taxon>Eukaryota</taxon>
        <taxon>Metazoa</taxon>
        <taxon>Ecdysozoa</taxon>
        <taxon>Arthropoda</taxon>
        <taxon>Hexapoda</taxon>
        <taxon>Collembola</taxon>
        <taxon>Entomobryomorpha</taxon>
        <taxon>Entomobryoidea</taxon>
        <taxon>Orchesellidae</taxon>
        <taxon>Orchesellinae</taxon>
        <taxon>Orchesella</taxon>
    </lineage>
</organism>
<protein>
    <recommendedName>
        <fullName evidence="5">Death domain-containing protein</fullName>
    </recommendedName>
</protein>
<feature type="repeat" description="ANK" evidence="3">
    <location>
        <begin position="815"/>
        <end position="848"/>
    </location>
</feature>
<gene>
    <name evidence="6" type="ORF">ODALV1_LOCUS20637</name>
</gene>
<sequence>MASRKRSPENLGGSSSSGEIGQPVVGDEPCTFIKVRDVLYHCASSGELWLKLLDVARSLKIPTDCIITLEMRLTTKMTTYPGALIEILEAWRGKFSAEATLRTLINILELNKLTGCADALMVHFNVYEDADVVSRRKSTPKSNTWEKLLNHVRHKINTKPLLMNAGATSTSNHDQSSLETGDRDHHVVGDKPSTFVEVRDVLTRCAAVNKLWPKLIEVARSLQIPSETLVSLELRISTNIGTNPDALVEILEAWRGKFSSEATLHMFINVLETNGLGDCADALRMHFKAFDDAYVDLKLKQLGARKNLPDHFKSWMNRKIVEFQGNKVKLEELTPQISTHVDRKIIDELAGGKTPCIRSTSFLNSLIKAGADEEARGNFNSTVLHSAAESVNLTALKYFILRGHDVNVTDDDRQTPLHIAVRLSKETTHEMVVLLVEYGADVNAIDKFGKTPLSIANDNELNVEARTKEYLQIAKMELLLIKWKSEILSHNMDNFSELTNFESRLLQKLTSSGILTERNLEELESIETTLSRANKFYTMLLTKKFDFKMLLSVFSDSNNGAVLSIFVKELINFLYNALMKLEVLVVHHVMHTKGYADVINQFVQTLEEVDRQTYANKLSIVQLLCSLNPETLPPKGTEMYTPLRLVFHSDHMKKWELIQKITTHTVNQSEIQDLVYLCLANTHWHSEVDQRKRIITNTLQNHPYLFKKQSKPYPLLAPKIHVDLIILVINLRVDIRDTNEHKENLLHLCAKYLTPEEYHRVVSTLVEKQQTELFPCRDKEGDIPLHVAVEHLELLDLTIQLFASAKIEFNAVNKYKNTALHRAVLFKRSERILESLIKAGADDQARGQYNRTVLHYAAESGNLTALKYFISRGHDVNVTDEDGYTPLDLALKFSKTNTHEMVLLLVEHGADVNAINALD</sequence>
<dbReference type="PANTHER" id="PTHR24198:SF165">
    <property type="entry name" value="ANKYRIN REPEAT-CONTAINING PROTEIN-RELATED"/>
    <property type="match status" value="1"/>
</dbReference>
<feature type="repeat" description="ANK" evidence="3">
    <location>
        <begin position="849"/>
        <end position="881"/>
    </location>
</feature>
<feature type="repeat" description="ANK" evidence="3">
    <location>
        <begin position="379"/>
        <end position="411"/>
    </location>
</feature>
<dbReference type="InterPro" id="IPR000488">
    <property type="entry name" value="Death_dom"/>
</dbReference>